<dbReference type="EMBL" id="SRKZ01000001">
    <property type="protein sequence ID" value="TGD82801.1"/>
    <property type="molecule type" value="Genomic_DNA"/>
</dbReference>
<evidence type="ECO:0000313" key="2">
    <source>
        <dbReference type="Proteomes" id="UP000298284"/>
    </source>
</evidence>
<dbReference type="Proteomes" id="UP000298284">
    <property type="component" value="Unassembled WGS sequence"/>
</dbReference>
<organism evidence="1 2">
    <name type="scientific">Hymenobacter wooponensis</name>
    <dbReference type="NCBI Taxonomy" id="1525360"/>
    <lineage>
        <taxon>Bacteria</taxon>
        <taxon>Pseudomonadati</taxon>
        <taxon>Bacteroidota</taxon>
        <taxon>Cytophagia</taxon>
        <taxon>Cytophagales</taxon>
        <taxon>Hymenobacteraceae</taxon>
        <taxon>Hymenobacter</taxon>
    </lineage>
</organism>
<accession>A0A4Z0MSZ6</accession>
<dbReference type="AlphaFoldDB" id="A0A4Z0MSZ6"/>
<comment type="caution">
    <text evidence="1">The sequence shown here is derived from an EMBL/GenBank/DDBJ whole genome shotgun (WGS) entry which is preliminary data.</text>
</comment>
<dbReference type="OrthoDB" id="9793581at2"/>
<evidence type="ECO:0008006" key="3">
    <source>
        <dbReference type="Google" id="ProtNLM"/>
    </source>
</evidence>
<proteinExistence type="predicted"/>
<gene>
    <name evidence="1" type="ORF">EU557_03195</name>
</gene>
<evidence type="ECO:0000313" key="1">
    <source>
        <dbReference type="EMBL" id="TGD82801.1"/>
    </source>
</evidence>
<reference evidence="1 2" key="1">
    <citation type="submission" date="2019-04" db="EMBL/GenBank/DDBJ databases">
        <authorList>
            <person name="Feng G."/>
            <person name="Zhang J."/>
            <person name="Zhu H."/>
        </authorList>
    </citation>
    <scope>NUCLEOTIDE SEQUENCE [LARGE SCALE GENOMIC DNA]</scope>
    <source>
        <strain evidence="1 2">JCM 19491</strain>
    </source>
</reference>
<name>A0A4Z0MSZ6_9BACT</name>
<sequence length="206" mass="23270">MCQLRIIRYRSLPDAPKLILGHWGSLLFLLCGLLVSAAPFSYYTAPTLRLPSASSTSVCTMREGPILTISFDAQRQLYVSTEEVLQAFMLERVAARHGICITSRQLWEAAHLSYVGLPIAQLPNYLDMTAKQRWAVLQRGIPTSATNNELLDYVEAFQNVAQQQYQRKGYVDLRIDAQTSAADVRGLLHLLQSLNINRYNLKVERV</sequence>
<protein>
    <recommendedName>
        <fullName evidence="3">Biopolymer transporter ExbD</fullName>
    </recommendedName>
</protein>
<keyword evidence="2" id="KW-1185">Reference proteome</keyword>